<dbReference type="InterPro" id="IPR030382">
    <property type="entry name" value="MeTrfase_TRM5/TYW2"/>
</dbReference>
<sequence length="260" mass="30194">MSIKEWLNQRDIWKRIEIVGDIAIIGIPFNKKPEDLIEIANKLLLGLPYIKSVWGRYRDVSGTYRLSTYVHLAGERRSETIYKEHGCKYLLDFTKVFFSEKLSYEHLRVARQVRKGEVIINMFSGFGPFSILSAVLGKPKMVYSIDVNPYAYYYMMVNIELNRAYEVIPVYGDAFKRIYDLEDADRIIAPLPELDDEAYEVALQKIKKGGIIHLYAEIDVNKGEDPIRIAMNKYKGAYFGRIVRSVNPHKYHVVVDIRVN</sequence>
<keyword evidence="3" id="KW-0808">Transferase</keyword>
<dbReference type="InterPro" id="IPR029063">
    <property type="entry name" value="SAM-dependent_MTases_sf"/>
</dbReference>
<keyword evidence="2 7" id="KW-0489">Methyltransferase</keyword>
<keyword evidence="8" id="KW-1185">Reference proteome</keyword>
<dbReference type="GeneID" id="89335971"/>
<dbReference type="GO" id="GO:0002939">
    <property type="term" value="P:tRNA N1-guanine methylation"/>
    <property type="evidence" value="ECO:0007669"/>
    <property type="project" value="TreeGrafter"/>
</dbReference>
<keyword evidence="1" id="KW-0963">Cytoplasm</keyword>
<dbReference type="PANTHER" id="PTHR23245:SF36">
    <property type="entry name" value="TRNA (GUANINE(37)-N1)-METHYLTRANSFERASE"/>
    <property type="match status" value="1"/>
</dbReference>
<dbReference type="InterPro" id="IPR056743">
    <property type="entry name" value="TRM5-TYW2-like_MTfase"/>
</dbReference>
<dbReference type="PANTHER" id="PTHR23245">
    <property type="entry name" value="TRNA METHYLTRANSFERASE"/>
    <property type="match status" value="1"/>
</dbReference>
<evidence type="ECO:0000256" key="3">
    <source>
        <dbReference type="ARBA" id="ARBA00022679"/>
    </source>
</evidence>
<organism evidence="7 8">
    <name type="scientific">Sulfolobus tengchongensis</name>
    <dbReference type="NCBI Taxonomy" id="207809"/>
    <lineage>
        <taxon>Archaea</taxon>
        <taxon>Thermoproteota</taxon>
        <taxon>Thermoprotei</taxon>
        <taxon>Sulfolobales</taxon>
        <taxon>Sulfolobaceae</taxon>
        <taxon>Sulfolobus</taxon>
    </lineage>
</organism>
<dbReference type="Proteomes" id="UP001432202">
    <property type="component" value="Chromosome"/>
</dbReference>
<evidence type="ECO:0000313" key="7">
    <source>
        <dbReference type="EMBL" id="WWQ61314.1"/>
    </source>
</evidence>
<dbReference type="NCBIfam" id="NF047729">
    <property type="entry name" value="tRNAMtaseTaw21"/>
    <property type="match status" value="1"/>
</dbReference>
<evidence type="ECO:0000313" key="8">
    <source>
        <dbReference type="Proteomes" id="UP001432202"/>
    </source>
</evidence>
<dbReference type="Gene3D" id="3.40.50.150">
    <property type="entry name" value="Vaccinia Virus protein VP39"/>
    <property type="match status" value="1"/>
</dbReference>
<dbReference type="CDD" id="cd02440">
    <property type="entry name" value="AdoMet_MTases"/>
    <property type="match status" value="1"/>
</dbReference>
<evidence type="ECO:0000256" key="2">
    <source>
        <dbReference type="ARBA" id="ARBA00022603"/>
    </source>
</evidence>
<evidence type="ECO:0000256" key="1">
    <source>
        <dbReference type="ARBA" id="ARBA00022490"/>
    </source>
</evidence>
<proteinExistence type="predicted"/>
<gene>
    <name evidence="7" type="ORF">V6M85_04345</name>
</gene>
<evidence type="ECO:0000256" key="4">
    <source>
        <dbReference type="ARBA" id="ARBA00022691"/>
    </source>
</evidence>
<reference evidence="7 8" key="1">
    <citation type="submission" date="2024-02" db="EMBL/GenBank/DDBJ databases">
        <title>STSV induces naive adaptation in Sulfolobus.</title>
        <authorList>
            <person name="Xiang X."/>
            <person name="Song M."/>
        </authorList>
    </citation>
    <scope>NUCLEOTIDE SEQUENCE [LARGE SCALE GENOMIC DNA]</scope>
    <source>
        <strain evidence="7 8">RT2</strain>
    </source>
</reference>
<evidence type="ECO:0000259" key="6">
    <source>
        <dbReference type="PROSITE" id="PS51684"/>
    </source>
</evidence>
<dbReference type="GO" id="GO:0008175">
    <property type="term" value="F:tRNA methyltransferase activity"/>
    <property type="evidence" value="ECO:0007669"/>
    <property type="project" value="TreeGrafter"/>
</dbReference>
<accession>A0AAX4L2Z6</accession>
<dbReference type="Pfam" id="PF02475">
    <property type="entry name" value="TRM5-TYW2_MTfase"/>
    <property type="match status" value="1"/>
</dbReference>
<dbReference type="Gene3D" id="3.30.300.110">
    <property type="entry name" value="Met-10+ protein-like domains"/>
    <property type="match status" value="1"/>
</dbReference>
<keyword evidence="4" id="KW-0949">S-adenosyl-L-methionine</keyword>
<protein>
    <submittedName>
        <fullName evidence="7">Class I SAM-dependent methyltransferase family protein</fullName>
    </submittedName>
</protein>
<name>A0AAX4L2Z6_9CREN</name>
<dbReference type="SUPFAM" id="SSF53335">
    <property type="entry name" value="S-adenosyl-L-methionine-dependent methyltransferases"/>
    <property type="match status" value="1"/>
</dbReference>
<keyword evidence="5" id="KW-0819">tRNA processing</keyword>
<dbReference type="PROSITE" id="PS51684">
    <property type="entry name" value="SAM_MT_TRM5_TYW2"/>
    <property type="match status" value="1"/>
</dbReference>
<dbReference type="GO" id="GO:0005737">
    <property type="term" value="C:cytoplasm"/>
    <property type="evidence" value="ECO:0007669"/>
    <property type="project" value="TreeGrafter"/>
</dbReference>
<feature type="domain" description="SAM-dependent methyltransferase TRM5/TYW2-type" evidence="6">
    <location>
        <begin position="16"/>
        <end position="260"/>
    </location>
</feature>
<dbReference type="AlphaFoldDB" id="A0AAX4L2Z6"/>
<dbReference type="EMBL" id="CP146016">
    <property type="protein sequence ID" value="WWQ61314.1"/>
    <property type="molecule type" value="Genomic_DNA"/>
</dbReference>
<dbReference type="RefSeq" id="WP_338603449.1">
    <property type="nucleotide sequence ID" value="NZ_CP146016.1"/>
</dbReference>
<evidence type="ECO:0000256" key="5">
    <source>
        <dbReference type="ARBA" id="ARBA00022694"/>
    </source>
</evidence>